<evidence type="ECO:0008006" key="4">
    <source>
        <dbReference type="Google" id="ProtNLM"/>
    </source>
</evidence>
<name>A0A7W3P4R6_9ACTN</name>
<sequence>MLVPLLGAVLLLAPAVPAAVATHERVVAPLGLRTSAASGVPGGSVLVSGTGFSTGERVDPTLARGTHTLTVTSTGSAAVDVDRVDVGSF</sequence>
<comment type="caution">
    <text evidence="2">The sequence shown here is derived from an EMBL/GenBank/DDBJ whole genome shotgun (WGS) entry which is preliminary data.</text>
</comment>
<keyword evidence="3" id="KW-1185">Reference proteome</keyword>
<evidence type="ECO:0000313" key="2">
    <source>
        <dbReference type="EMBL" id="MBA8793198.1"/>
    </source>
</evidence>
<evidence type="ECO:0000313" key="3">
    <source>
        <dbReference type="Proteomes" id="UP000523079"/>
    </source>
</evidence>
<organism evidence="2 3">
    <name type="scientific">Microlunatus kandeliicorticis</name>
    <dbReference type="NCBI Taxonomy" id="1759536"/>
    <lineage>
        <taxon>Bacteria</taxon>
        <taxon>Bacillati</taxon>
        <taxon>Actinomycetota</taxon>
        <taxon>Actinomycetes</taxon>
        <taxon>Propionibacteriales</taxon>
        <taxon>Propionibacteriaceae</taxon>
        <taxon>Microlunatus</taxon>
    </lineage>
</organism>
<dbReference type="EMBL" id="JACGWT010000001">
    <property type="protein sequence ID" value="MBA8793198.1"/>
    <property type="molecule type" value="Genomic_DNA"/>
</dbReference>
<feature type="signal peptide" evidence="1">
    <location>
        <begin position="1"/>
        <end position="18"/>
    </location>
</feature>
<evidence type="ECO:0000256" key="1">
    <source>
        <dbReference type="SAM" id="SignalP"/>
    </source>
</evidence>
<feature type="chain" id="PRO_5039255058" description="IPT/TIG domain-containing protein" evidence="1">
    <location>
        <begin position="19"/>
        <end position="89"/>
    </location>
</feature>
<dbReference type="AlphaFoldDB" id="A0A7W3P4R6"/>
<keyword evidence="1" id="KW-0732">Signal</keyword>
<dbReference type="RefSeq" id="WP_182558734.1">
    <property type="nucleotide sequence ID" value="NZ_JACGWT010000001.1"/>
</dbReference>
<dbReference type="Proteomes" id="UP000523079">
    <property type="component" value="Unassembled WGS sequence"/>
</dbReference>
<reference evidence="2 3" key="1">
    <citation type="submission" date="2020-07" db="EMBL/GenBank/DDBJ databases">
        <title>Sequencing the genomes of 1000 actinobacteria strains.</title>
        <authorList>
            <person name="Klenk H.-P."/>
        </authorList>
    </citation>
    <scope>NUCLEOTIDE SEQUENCE [LARGE SCALE GENOMIC DNA]</scope>
    <source>
        <strain evidence="2 3">DSM 100723</strain>
    </source>
</reference>
<gene>
    <name evidence="2" type="ORF">FHX74_000792</name>
</gene>
<accession>A0A7W3P4R6</accession>
<protein>
    <recommendedName>
        <fullName evidence="4">IPT/TIG domain-containing protein</fullName>
    </recommendedName>
</protein>
<proteinExistence type="predicted"/>